<reference evidence="1" key="2">
    <citation type="submission" date="2020-09" db="EMBL/GenBank/DDBJ databases">
        <authorList>
            <person name="Sun Q."/>
            <person name="Ohkuma M."/>
        </authorList>
    </citation>
    <scope>NUCLEOTIDE SEQUENCE</scope>
    <source>
        <strain evidence="1">JCM 4346</strain>
    </source>
</reference>
<protein>
    <submittedName>
        <fullName evidence="1">Uncharacterized protein</fullName>
    </submittedName>
</protein>
<proteinExistence type="predicted"/>
<reference evidence="1" key="1">
    <citation type="journal article" date="2014" name="Int. J. Syst. Evol. Microbiol.">
        <title>Complete genome sequence of Corynebacterium casei LMG S-19264T (=DSM 44701T), isolated from a smear-ripened cheese.</title>
        <authorList>
            <consortium name="US DOE Joint Genome Institute (JGI-PGF)"/>
            <person name="Walter F."/>
            <person name="Albersmeier A."/>
            <person name="Kalinowski J."/>
            <person name="Ruckert C."/>
        </authorList>
    </citation>
    <scope>NUCLEOTIDE SEQUENCE</scope>
    <source>
        <strain evidence="1">JCM 4346</strain>
    </source>
</reference>
<gene>
    <name evidence="1" type="ORF">GCM10010251_70000</name>
</gene>
<dbReference type="EMBL" id="BMSX01000020">
    <property type="protein sequence ID" value="GGR43021.1"/>
    <property type="molecule type" value="Genomic_DNA"/>
</dbReference>
<accession>A0A918KY42</accession>
<dbReference type="Proteomes" id="UP000658320">
    <property type="component" value="Unassembled WGS sequence"/>
</dbReference>
<organism evidence="1 2">
    <name type="scientific">Streptomyces aurantiogriseus</name>
    <dbReference type="NCBI Taxonomy" id="66870"/>
    <lineage>
        <taxon>Bacteria</taxon>
        <taxon>Bacillati</taxon>
        <taxon>Actinomycetota</taxon>
        <taxon>Actinomycetes</taxon>
        <taxon>Kitasatosporales</taxon>
        <taxon>Streptomycetaceae</taxon>
        <taxon>Streptomyces</taxon>
    </lineage>
</organism>
<comment type="caution">
    <text evidence="1">The sequence shown here is derived from an EMBL/GenBank/DDBJ whole genome shotgun (WGS) entry which is preliminary data.</text>
</comment>
<evidence type="ECO:0000313" key="1">
    <source>
        <dbReference type="EMBL" id="GGR43021.1"/>
    </source>
</evidence>
<name>A0A918KY42_9ACTN</name>
<dbReference type="RefSeq" id="WP_189941989.1">
    <property type="nucleotide sequence ID" value="NZ_BMSX01000020.1"/>
</dbReference>
<evidence type="ECO:0000313" key="2">
    <source>
        <dbReference type="Proteomes" id="UP000658320"/>
    </source>
</evidence>
<dbReference type="AlphaFoldDB" id="A0A918KY42"/>
<sequence>MAYVRCPNCDDTMQDFRNLESGAESAAAERVLRPTLRKNEVFVAAAYQRCERDGCRRVQRKDNWKAGATLPEEW</sequence>
<keyword evidence="2" id="KW-1185">Reference proteome</keyword>